<evidence type="ECO:0000313" key="1">
    <source>
        <dbReference type="EMBL" id="KAJ9641422.1"/>
    </source>
</evidence>
<dbReference type="Proteomes" id="UP001172680">
    <property type="component" value="Unassembled WGS sequence"/>
</dbReference>
<name>A0ACC2Z1B4_9PEZI</name>
<sequence length="283" mass="31302">MDNSTNIDAALAELQQSKPLSIIKLSDAFYPESPQNAQKRNSGVSDVSASALENATPASLEADLTHYKELFSKLRFSYVEQVTKEKFLRAIVSDDPPFVEPQENAELEALLAEQKALLKAQKAEVADMIAELERRGRELSKRHEAVQLQAAQLATLPTEIANLESTIASLRESQAPHPTNSSLSLPLPATLELLSSREAEIAALDTQLASLQAALPRRTQELERLERELRPLEMQKQGTVAAAKEARRRREAGVGGLGDELDEKARWLRTSEKMLREMLGVEV</sequence>
<protein>
    <submittedName>
        <fullName evidence="1">Uncharacterized protein</fullName>
    </submittedName>
</protein>
<reference evidence="1" key="1">
    <citation type="submission" date="2022-10" db="EMBL/GenBank/DDBJ databases">
        <title>Culturing micro-colonial fungi from biological soil crusts in the Mojave desert and describing Neophaeococcomyces mojavensis, and introducing the new genera and species Taxawa tesnikishii.</title>
        <authorList>
            <person name="Kurbessoian T."/>
            <person name="Stajich J.E."/>
        </authorList>
    </citation>
    <scope>NUCLEOTIDE SEQUENCE</scope>
    <source>
        <strain evidence="1">JES_115</strain>
    </source>
</reference>
<keyword evidence="2" id="KW-1185">Reference proteome</keyword>
<accession>A0ACC2Z1B4</accession>
<gene>
    <name evidence="1" type="ORF">H2199_005392</name>
</gene>
<dbReference type="EMBL" id="JAPDRP010000015">
    <property type="protein sequence ID" value="KAJ9641422.1"/>
    <property type="molecule type" value="Genomic_DNA"/>
</dbReference>
<proteinExistence type="predicted"/>
<organism evidence="1 2">
    <name type="scientific">Coniosporium tulheliwenetii</name>
    <dbReference type="NCBI Taxonomy" id="3383036"/>
    <lineage>
        <taxon>Eukaryota</taxon>
        <taxon>Fungi</taxon>
        <taxon>Dikarya</taxon>
        <taxon>Ascomycota</taxon>
        <taxon>Pezizomycotina</taxon>
        <taxon>Dothideomycetes</taxon>
        <taxon>Dothideomycetes incertae sedis</taxon>
        <taxon>Coniosporium</taxon>
    </lineage>
</organism>
<comment type="caution">
    <text evidence="1">The sequence shown here is derived from an EMBL/GenBank/DDBJ whole genome shotgun (WGS) entry which is preliminary data.</text>
</comment>
<evidence type="ECO:0000313" key="2">
    <source>
        <dbReference type="Proteomes" id="UP001172680"/>
    </source>
</evidence>